<dbReference type="GO" id="GO:0044550">
    <property type="term" value="P:secondary metabolite biosynthetic process"/>
    <property type="evidence" value="ECO:0007669"/>
    <property type="project" value="TreeGrafter"/>
</dbReference>
<accession>A0A6G3TB54</accession>
<dbReference type="EMBL" id="JAAGMQ010000298">
    <property type="protein sequence ID" value="NEC33548.1"/>
    <property type="molecule type" value="Genomic_DNA"/>
</dbReference>
<dbReference type="SUPFAM" id="SSF52777">
    <property type="entry name" value="CoA-dependent acyltransferases"/>
    <property type="match status" value="1"/>
</dbReference>
<dbReference type="GO" id="GO:0043041">
    <property type="term" value="P:amino acid activation for nonribosomal peptide biosynthetic process"/>
    <property type="evidence" value="ECO:0007669"/>
    <property type="project" value="TreeGrafter"/>
</dbReference>
<evidence type="ECO:0000313" key="1">
    <source>
        <dbReference type="EMBL" id="NEC33548.1"/>
    </source>
</evidence>
<dbReference type="AlphaFoldDB" id="A0A6G3TB54"/>
<dbReference type="GO" id="GO:0031177">
    <property type="term" value="F:phosphopantetheine binding"/>
    <property type="evidence" value="ECO:0007669"/>
    <property type="project" value="TreeGrafter"/>
</dbReference>
<proteinExistence type="predicted"/>
<reference evidence="1 2" key="1">
    <citation type="submission" date="2020-01" db="EMBL/GenBank/DDBJ databases">
        <title>Insect and environment-associated Actinomycetes.</title>
        <authorList>
            <person name="Currrie C."/>
            <person name="Chevrette M."/>
            <person name="Carlson C."/>
            <person name="Stubbendieck R."/>
            <person name="Wendt-Pienkowski E."/>
        </authorList>
    </citation>
    <scope>NUCLEOTIDE SEQUENCE [LARGE SCALE GENOMIC DNA]</scope>
    <source>
        <strain evidence="1 2">SID7739</strain>
    </source>
</reference>
<feature type="non-terminal residue" evidence="1">
    <location>
        <position position="175"/>
    </location>
</feature>
<dbReference type="GO" id="GO:0005737">
    <property type="term" value="C:cytoplasm"/>
    <property type="evidence" value="ECO:0007669"/>
    <property type="project" value="TreeGrafter"/>
</dbReference>
<dbReference type="RefSeq" id="WP_164272895.1">
    <property type="nucleotide sequence ID" value="NZ_JAAGMQ010000298.1"/>
</dbReference>
<dbReference type="Proteomes" id="UP000475666">
    <property type="component" value="Unassembled WGS sequence"/>
</dbReference>
<sequence length="175" mass="18563">TRSLTHHPLFQVVLSLRSTAPRADGEGAAALPGGLTVSGTGGAAATAAKVDLGFSVTERRAADHTPDGVAGVLDFRTDLFDRGTAQGLVDRLVRVLADAAAHPDRPLSRIDVLGPRERHRVVEEWNATAKGLAPATLPELFERHVREHPDAEAVVVGDTSLSYAELNARANRLAR</sequence>
<name>A0A6G3TB54_9ACTN</name>
<gene>
    <name evidence="1" type="ORF">G3I66_10190</name>
</gene>
<dbReference type="Gene3D" id="3.30.559.30">
    <property type="entry name" value="Nonribosomal peptide synthetase, condensation domain"/>
    <property type="match status" value="1"/>
</dbReference>
<dbReference type="Gene3D" id="3.40.50.980">
    <property type="match status" value="1"/>
</dbReference>
<evidence type="ECO:0008006" key="3">
    <source>
        <dbReference type="Google" id="ProtNLM"/>
    </source>
</evidence>
<protein>
    <recommendedName>
        <fullName evidence="3">AMP-binding protein</fullName>
    </recommendedName>
</protein>
<feature type="non-terminal residue" evidence="1">
    <location>
        <position position="1"/>
    </location>
</feature>
<dbReference type="PANTHER" id="PTHR45527:SF1">
    <property type="entry name" value="FATTY ACID SYNTHASE"/>
    <property type="match status" value="1"/>
</dbReference>
<organism evidence="1 2">
    <name type="scientific">Streptomyces rubrogriseus</name>
    <dbReference type="NCBI Taxonomy" id="194673"/>
    <lineage>
        <taxon>Bacteria</taxon>
        <taxon>Bacillati</taxon>
        <taxon>Actinomycetota</taxon>
        <taxon>Actinomycetes</taxon>
        <taxon>Kitasatosporales</taxon>
        <taxon>Streptomycetaceae</taxon>
        <taxon>Streptomyces</taxon>
        <taxon>Streptomyces violaceoruber group</taxon>
    </lineage>
</organism>
<dbReference type="SUPFAM" id="SSF56801">
    <property type="entry name" value="Acetyl-CoA synthetase-like"/>
    <property type="match status" value="1"/>
</dbReference>
<dbReference type="PANTHER" id="PTHR45527">
    <property type="entry name" value="NONRIBOSOMAL PEPTIDE SYNTHETASE"/>
    <property type="match status" value="1"/>
</dbReference>
<comment type="caution">
    <text evidence="1">The sequence shown here is derived from an EMBL/GenBank/DDBJ whole genome shotgun (WGS) entry which is preliminary data.</text>
</comment>
<evidence type="ECO:0000313" key="2">
    <source>
        <dbReference type="Proteomes" id="UP000475666"/>
    </source>
</evidence>